<dbReference type="GO" id="GO:0080043">
    <property type="term" value="F:quercetin 3-O-glucosyltransferase activity"/>
    <property type="evidence" value="ECO:0007669"/>
    <property type="project" value="TreeGrafter"/>
</dbReference>
<evidence type="ECO:0000313" key="4">
    <source>
        <dbReference type="RefSeq" id="XP_014510062.1"/>
    </source>
</evidence>
<keyword evidence="3" id="KW-1185">Reference proteome</keyword>
<protein>
    <submittedName>
        <fullName evidence="4">UDP-glycosyltransferase 83A1-like</fullName>
    </submittedName>
</protein>
<gene>
    <name evidence="4" type="primary">LOC106769098</name>
</gene>
<reference evidence="3" key="1">
    <citation type="journal article" date="2014" name="Nat. Commun.">
        <title>Genome sequence of mungbean and insights into evolution within Vigna species.</title>
        <authorList>
            <person name="Kang Y.J."/>
            <person name="Kim S.K."/>
            <person name="Kim M.Y."/>
            <person name="Lestari P."/>
            <person name="Kim K.H."/>
            <person name="Ha B.K."/>
            <person name="Jun T.H."/>
            <person name="Hwang W.J."/>
            <person name="Lee T."/>
            <person name="Lee J."/>
            <person name="Shim S."/>
            <person name="Yoon M.Y."/>
            <person name="Jang Y.E."/>
            <person name="Han K.S."/>
            <person name="Taeprayoon P."/>
            <person name="Yoon N."/>
            <person name="Somta P."/>
            <person name="Tanya P."/>
            <person name="Kim K.S."/>
            <person name="Gwag J.G."/>
            <person name="Moon J.K."/>
            <person name="Lee Y.H."/>
            <person name="Park B.S."/>
            <person name="Bombarely A."/>
            <person name="Doyle J.J."/>
            <person name="Jackson S.A."/>
            <person name="Schafleitner R."/>
            <person name="Srinives P."/>
            <person name="Varshney R.K."/>
            <person name="Lee S.H."/>
        </authorList>
    </citation>
    <scope>NUCLEOTIDE SEQUENCE [LARGE SCALE GENOMIC DNA]</scope>
    <source>
        <strain evidence="3">cv. VC1973A</strain>
    </source>
</reference>
<reference evidence="4" key="2">
    <citation type="submission" date="2025-08" db="UniProtKB">
        <authorList>
            <consortium name="RefSeq"/>
        </authorList>
    </citation>
    <scope>IDENTIFICATION</scope>
    <source>
        <tissue evidence="4">Leaf</tissue>
    </source>
</reference>
<dbReference type="CDD" id="cd03784">
    <property type="entry name" value="GT1_Gtf-like"/>
    <property type="match status" value="1"/>
</dbReference>
<proteinExistence type="inferred from homology"/>
<name>A0A1S3UVS1_VIGRR</name>
<dbReference type="PANTHER" id="PTHR11926">
    <property type="entry name" value="GLUCOSYL/GLUCURONOSYL TRANSFERASES"/>
    <property type="match status" value="1"/>
</dbReference>
<keyword evidence="2" id="KW-0808">Transferase</keyword>
<dbReference type="PANTHER" id="PTHR11926:SF1412">
    <property type="entry name" value="UDP-GLYCOSYLTRANSFERASE 83A1-LIKE"/>
    <property type="match status" value="1"/>
</dbReference>
<comment type="similarity">
    <text evidence="1">Belongs to the UDP-glycosyltransferase family.</text>
</comment>
<dbReference type="SUPFAM" id="SSF53756">
    <property type="entry name" value="UDP-Glycosyltransferase/glycogen phosphorylase"/>
    <property type="match status" value="1"/>
</dbReference>
<dbReference type="KEGG" id="vra:106769098"/>
<dbReference type="Gene3D" id="3.40.50.2000">
    <property type="entry name" value="Glycogen Phosphorylase B"/>
    <property type="match status" value="2"/>
</dbReference>
<dbReference type="GeneID" id="106769098"/>
<dbReference type="Proteomes" id="UP000087766">
    <property type="component" value="Chromosome 1"/>
</dbReference>
<dbReference type="OrthoDB" id="5835829at2759"/>
<accession>A0A1S3UVS1</accession>
<dbReference type="STRING" id="3916.A0A1S3UVS1"/>
<dbReference type="FunFam" id="3.40.50.2000:FF:000108">
    <property type="entry name" value="UDP-glycosyltransferase 83A1"/>
    <property type="match status" value="1"/>
</dbReference>
<evidence type="ECO:0000256" key="2">
    <source>
        <dbReference type="ARBA" id="ARBA00022679"/>
    </source>
</evidence>
<dbReference type="Pfam" id="PF00201">
    <property type="entry name" value="UDPGT"/>
    <property type="match status" value="1"/>
</dbReference>
<evidence type="ECO:0000313" key="3">
    <source>
        <dbReference type="Proteomes" id="UP000087766"/>
    </source>
</evidence>
<organism evidence="3 4">
    <name type="scientific">Vigna radiata var. radiata</name>
    <name type="common">Mung bean</name>
    <name type="synonym">Phaseolus aureus</name>
    <dbReference type="NCBI Taxonomy" id="3916"/>
    <lineage>
        <taxon>Eukaryota</taxon>
        <taxon>Viridiplantae</taxon>
        <taxon>Streptophyta</taxon>
        <taxon>Embryophyta</taxon>
        <taxon>Tracheophyta</taxon>
        <taxon>Spermatophyta</taxon>
        <taxon>Magnoliopsida</taxon>
        <taxon>eudicotyledons</taxon>
        <taxon>Gunneridae</taxon>
        <taxon>Pentapetalae</taxon>
        <taxon>rosids</taxon>
        <taxon>fabids</taxon>
        <taxon>Fabales</taxon>
        <taxon>Fabaceae</taxon>
        <taxon>Papilionoideae</taxon>
        <taxon>50 kb inversion clade</taxon>
        <taxon>NPAAA clade</taxon>
        <taxon>indigoferoid/millettioid clade</taxon>
        <taxon>Phaseoleae</taxon>
        <taxon>Vigna</taxon>
    </lineage>
</organism>
<dbReference type="FunFam" id="3.40.50.2000:FF:000061">
    <property type="entry name" value="UDP-glycosyltransferase 83A1"/>
    <property type="match status" value="1"/>
</dbReference>
<sequence length="451" mass="51263">MSIPTVLVLPFPAQGHVNPMMILSEKLVENGCKVVFVNTEFNHRIMVSCMVEQRDQNPLIKLVSIPDGLEADHDRKDLSKLFDVSLSSMPHALENLITEQNMISKSENRIRFIVADVNMAWSLNVACKLGIKGALFCPASAAIFALIYNIPKLIHDGIINSDGSLLTTKETIQLSPGRLEMDTKSIFWLNLSDTMNTKQMLNYLDTCAKCSNLTELWFCDTTYELEPRVLSFFPKILPIGPLLRNYSNMNASSTRSMGQLWEEDLSCTSWLDQQPQCSVIYVAFGSITCFDQNQFNELALGLDLTNRPFLWVVREDNKMTYPNEFQGNKGKIVQWAPQQKVLNHSAIASFVSHCGWNSTMEGLCNGVPFLCWPYFADQIYNKAYICDELKVGMGLELDENGVVSRWEIKKKLEQILSDVNMRTRSMKLKEKVLDKGRSSENLKKLVKWIKE</sequence>
<evidence type="ECO:0000256" key="1">
    <source>
        <dbReference type="ARBA" id="ARBA00009995"/>
    </source>
</evidence>
<dbReference type="InterPro" id="IPR002213">
    <property type="entry name" value="UDP_glucos_trans"/>
</dbReference>
<dbReference type="GO" id="GO:0080044">
    <property type="term" value="F:quercetin 7-O-glucosyltransferase activity"/>
    <property type="evidence" value="ECO:0007669"/>
    <property type="project" value="TreeGrafter"/>
</dbReference>
<dbReference type="RefSeq" id="XP_014510062.1">
    <property type="nucleotide sequence ID" value="XM_014654576.2"/>
</dbReference>
<dbReference type="AlphaFoldDB" id="A0A1S3UVS1"/>